<dbReference type="PANTHER" id="PTHR43390:SF1">
    <property type="entry name" value="CHLOROPLAST PROCESSING PEPTIDASE"/>
    <property type="match status" value="1"/>
</dbReference>
<dbReference type="EC" id="3.4.21.89" evidence="3 6"/>
<comment type="subcellular location">
    <subcellularLocation>
        <location evidence="6">Membrane</location>
        <topology evidence="6">Multi-pass membrane protein</topology>
    </subcellularLocation>
</comment>
<dbReference type="Proteomes" id="UP000626370">
    <property type="component" value="Unassembled WGS sequence"/>
</dbReference>
<comment type="catalytic activity">
    <reaction evidence="1 6">
        <text>Cleavage of hydrophobic, N-terminal signal or leader sequences from secreted and periplasmic proteins.</text>
        <dbReference type="EC" id="3.4.21.89"/>
    </reaction>
</comment>
<dbReference type="InterPro" id="IPR036286">
    <property type="entry name" value="LexA/Signal_pep-like_sf"/>
</dbReference>
<reference evidence="9" key="1">
    <citation type="journal article" date="2019" name="Int. J. Syst. Evol. Microbiol.">
        <title>The Global Catalogue of Microorganisms (GCM) 10K type strain sequencing project: providing services to taxonomists for standard genome sequencing and annotation.</title>
        <authorList>
            <consortium name="The Broad Institute Genomics Platform"/>
            <consortium name="The Broad Institute Genome Sequencing Center for Infectious Disease"/>
            <person name="Wu L."/>
            <person name="Ma J."/>
        </authorList>
    </citation>
    <scope>NUCLEOTIDE SEQUENCE [LARGE SCALE GENOMIC DNA]</scope>
    <source>
        <strain evidence="9">CGMCC 1.15922</strain>
    </source>
</reference>
<keyword evidence="6" id="KW-0645">Protease</keyword>
<dbReference type="Pfam" id="PF10502">
    <property type="entry name" value="Peptidase_S26"/>
    <property type="match status" value="1"/>
</dbReference>
<name>A0ABQ3ID72_9GAMM</name>
<evidence type="ECO:0000256" key="5">
    <source>
        <dbReference type="ARBA" id="ARBA00022801"/>
    </source>
</evidence>
<dbReference type="RefSeq" id="WP_189376374.1">
    <property type="nucleotide sequence ID" value="NZ_BNAH01000001.1"/>
</dbReference>
<evidence type="ECO:0000256" key="6">
    <source>
        <dbReference type="RuleBase" id="RU362042"/>
    </source>
</evidence>
<dbReference type="PRINTS" id="PR00727">
    <property type="entry name" value="LEADERPTASE"/>
</dbReference>
<dbReference type="Gene3D" id="2.10.109.10">
    <property type="entry name" value="Umud Fragment, subunit A"/>
    <property type="match status" value="1"/>
</dbReference>
<dbReference type="NCBIfam" id="TIGR02227">
    <property type="entry name" value="sigpep_I_bact"/>
    <property type="match status" value="1"/>
</dbReference>
<evidence type="ECO:0000259" key="7">
    <source>
        <dbReference type="Pfam" id="PF10502"/>
    </source>
</evidence>
<dbReference type="PROSITE" id="PS00760">
    <property type="entry name" value="SPASE_I_2"/>
    <property type="match status" value="1"/>
</dbReference>
<comment type="caution">
    <text evidence="8">The sequence shown here is derived from an EMBL/GenBank/DDBJ whole genome shotgun (WGS) entry which is preliminary data.</text>
</comment>
<accession>A0ABQ3ID72</accession>
<dbReference type="InterPro" id="IPR019533">
    <property type="entry name" value="Peptidase_S26"/>
</dbReference>
<organism evidence="8 9">
    <name type="scientific">Thalassotalea profundi</name>
    <dbReference type="NCBI Taxonomy" id="2036687"/>
    <lineage>
        <taxon>Bacteria</taxon>
        <taxon>Pseudomonadati</taxon>
        <taxon>Pseudomonadota</taxon>
        <taxon>Gammaproteobacteria</taxon>
        <taxon>Alteromonadales</taxon>
        <taxon>Colwelliaceae</taxon>
        <taxon>Thalassotalea</taxon>
    </lineage>
</organism>
<dbReference type="InterPro" id="IPR000223">
    <property type="entry name" value="Pept_S26A_signal_pept_1"/>
</dbReference>
<gene>
    <name evidence="8" type="ORF">GCM10011501_03740</name>
</gene>
<evidence type="ECO:0000313" key="8">
    <source>
        <dbReference type="EMBL" id="GHE79062.1"/>
    </source>
</evidence>
<dbReference type="CDD" id="cd06530">
    <property type="entry name" value="S26_SPase_I"/>
    <property type="match status" value="1"/>
</dbReference>
<dbReference type="InterPro" id="IPR019757">
    <property type="entry name" value="Pept_S26A_signal_pept_1_Lys-AS"/>
</dbReference>
<proteinExistence type="inferred from homology"/>
<feature type="domain" description="Peptidase S26" evidence="7">
    <location>
        <begin position="17"/>
        <end position="205"/>
    </location>
</feature>
<evidence type="ECO:0000256" key="2">
    <source>
        <dbReference type="ARBA" id="ARBA00009370"/>
    </source>
</evidence>
<evidence type="ECO:0000256" key="1">
    <source>
        <dbReference type="ARBA" id="ARBA00000677"/>
    </source>
</evidence>
<dbReference type="SUPFAM" id="SSF51306">
    <property type="entry name" value="LexA/Signal peptidase"/>
    <property type="match status" value="1"/>
</dbReference>
<evidence type="ECO:0000256" key="4">
    <source>
        <dbReference type="ARBA" id="ARBA00019232"/>
    </source>
</evidence>
<comment type="similarity">
    <text evidence="2 6">Belongs to the peptidase S26 family.</text>
</comment>
<keyword evidence="5 6" id="KW-0378">Hydrolase</keyword>
<evidence type="ECO:0000256" key="3">
    <source>
        <dbReference type="ARBA" id="ARBA00013208"/>
    </source>
</evidence>
<evidence type="ECO:0000313" key="9">
    <source>
        <dbReference type="Proteomes" id="UP000626370"/>
    </source>
</evidence>
<dbReference type="EMBL" id="BNAH01000001">
    <property type="protein sequence ID" value="GHE79062.1"/>
    <property type="molecule type" value="Genomic_DNA"/>
</dbReference>
<dbReference type="PROSITE" id="PS00761">
    <property type="entry name" value="SPASE_I_3"/>
    <property type="match status" value="1"/>
</dbReference>
<protein>
    <recommendedName>
        <fullName evidence="4 6">Signal peptidase I</fullName>
        <ecNumber evidence="3 6">3.4.21.89</ecNumber>
    </recommendedName>
</protein>
<keyword evidence="9" id="KW-1185">Reference proteome</keyword>
<dbReference type="InterPro" id="IPR019758">
    <property type="entry name" value="Pept_S26A_signal_pept_1_CS"/>
</dbReference>
<sequence>MKKSKSSNVISTFLKAHKSFFIVIALMSVFRSAVADWYTVPSSSMMPTIEVGDRITVNKMAYDLRLPFTHMSLISIGEPKRNDIIVFNSKAADMRLIKRVVALPGDHVSMRNEILTINGVTASYQPLDQSVNSESSAEKVIERIHNNVRNIQVDKSRSSSLANFSTVTVPKDHYLVLGDNRRNSSDSRVYGFVPRQELLGRANYVAFSLDYENKFIPRSQRLIKSLYL</sequence>
<dbReference type="PANTHER" id="PTHR43390">
    <property type="entry name" value="SIGNAL PEPTIDASE I"/>
    <property type="match status" value="1"/>
</dbReference>